<proteinExistence type="predicted"/>
<sequence>MTLYYSSVLDESLDSSTIDVQRTKYLKKAEKEAEAVDEQCRLHVWCKGISTSLYIITCTIIALY</sequence>
<dbReference type="Proteomes" id="UP000828390">
    <property type="component" value="Unassembled WGS sequence"/>
</dbReference>
<dbReference type="EMBL" id="JAIWYP010000002">
    <property type="protein sequence ID" value="KAH3873311.1"/>
    <property type="molecule type" value="Genomic_DNA"/>
</dbReference>
<accession>A0A9D4MDR9</accession>
<evidence type="ECO:0000313" key="2">
    <source>
        <dbReference type="Proteomes" id="UP000828390"/>
    </source>
</evidence>
<protein>
    <submittedName>
        <fullName evidence="1">Uncharacterized protein</fullName>
    </submittedName>
</protein>
<evidence type="ECO:0000313" key="1">
    <source>
        <dbReference type="EMBL" id="KAH3873311.1"/>
    </source>
</evidence>
<gene>
    <name evidence="1" type="ORF">DPMN_036543</name>
</gene>
<organism evidence="1 2">
    <name type="scientific">Dreissena polymorpha</name>
    <name type="common">Zebra mussel</name>
    <name type="synonym">Mytilus polymorpha</name>
    <dbReference type="NCBI Taxonomy" id="45954"/>
    <lineage>
        <taxon>Eukaryota</taxon>
        <taxon>Metazoa</taxon>
        <taxon>Spiralia</taxon>
        <taxon>Lophotrochozoa</taxon>
        <taxon>Mollusca</taxon>
        <taxon>Bivalvia</taxon>
        <taxon>Autobranchia</taxon>
        <taxon>Heteroconchia</taxon>
        <taxon>Euheterodonta</taxon>
        <taxon>Imparidentia</taxon>
        <taxon>Neoheterodontei</taxon>
        <taxon>Myida</taxon>
        <taxon>Dreissenoidea</taxon>
        <taxon>Dreissenidae</taxon>
        <taxon>Dreissena</taxon>
    </lineage>
</organism>
<dbReference type="AlphaFoldDB" id="A0A9D4MDR9"/>
<reference evidence="1" key="1">
    <citation type="journal article" date="2019" name="bioRxiv">
        <title>The Genome of the Zebra Mussel, Dreissena polymorpha: A Resource for Invasive Species Research.</title>
        <authorList>
            <person name="McCartney M.A."/>
            <person name="Auch B."/>
            <person name="Kono T."/>
            <person name="Mallez S."/>
            <person name="Zhang Y."/>
            <person name="Obille A."/>
            <person name="Becker A."/>
            <person name="Abrahante J.E."/>
            <person name="Garbe J."/>
            <person name="Badalamenti J.P."/>
            <person name="Herman A."/>
            <person name="Mangelson H."/>
            <person name="Liachko I."/>
            <person name="Sullivan S."/>
            <person name="Sone E.D."/>
            <person name="Koren S."/>
            <person name="Silverstein K.A.T."/>
            <person name="Beckman K.B."/>
            <person name="Gohl D.M."/>
        </authorList>
    </citation>
    <scope>NUCLEOTIDE SEQUENCE</scope>
    <source>
        <strain evidence="1">Duluth1</strain>
        <tissue evidence="1">Whole animal</tissue>
    </source>
</reference>
<reference evidence="1" key="2">
    <citation type="submission" date="2020-11" db="EMBL/GenBank/DDBJ databases">
        <authorList>
            <person name="McCartney M.A."/>
            <person name="Auch B."/>
            <person name="Kono T."/>
            <person name="Mallez S."/>
            <person name="Becker A."/>
            <person name="Gohl D.M."/>
            <person name="Silverstein K.A.T."/>
            <person name="Koren S."/>
            <person name="Bechman K.B."/>
            <person name="Herman A."/>
            <person name="Abrahante J.E."/>
            <person name="Garbe J."/>
        </authorList>
    </citation>
    <scope>NUCLEOTIDE SEQUENCE</scope>
    <source>
        <strain evidence="1">Duluth1</strain>
        <tissue evidence="1">Whole animal</tissue>
    </source>
</reference>
<name>A0A9D4MDR9_DREPO</name>
<comment type="caution">
    <text evidence="1">The sequence shown here is derived from an EMBL/GenBank/DDBJ whole genome shotgun (WGS) entry which is preliminary data.</text>
</comment>
<keyword evidence="2" id="KW-1185">Reference proteome</keyword>